<dbReference type="EMBL" id="CAJZBQ010000052">
    <property type="protein sequence ID" value="CAG9330800.1"/>
    <property type="molecule type" value="Genomic_DNA"/>
</dbReference>
<name>A0AAU9K0V8_9CILI</name>
<evidence type="ECO:0000256" key="2">
    <source>
        <dbReference type="ARBA" id="ARBA00022771"/>
    </source>
</evidence>
<keyword evidence="3" id="KW-0862">Zinc</keyword>
<evidence type="ECO:0000256" key="1">
    <source>
        <dbReference type="ARBA" id="ARBA00022723"/>
    </source>
</evidence>
<feature type="domain" description="RanBP2-type" evidence="5">
    <location>
        <begin position="650"/>
        <end position="679"/>
    </location>
</feature>
<keyword evidence="2 4" id="KW-0863">Zinc-finger</keyword>
<protein>
    <recommendedName>
        <fullName evidence="5">RanBP2-type domain-containing protein</fullName>
    </recommendedName>
</protein>
<dbReference type="PROSITE" id="PS01358">
    <property type="entry name" value="ZF_RANBP2_1"/>
    <property type="match status" value="2"/>
</dbReference>
<gene>
    <name evidence="6" type="ORF">BSTOLATCC_MIC52214</name>
</gene>
<accession>A0AAU9K0V8</accession>
<keyword evidence="1" id="KW-0479">Metal-binding</keyword>
<evidence type="ECO:0000259" key="5">
    <source>
        <dbReference type="PROSITE" id="PS50199"/>
    </source>
</evidence>
<dbReference type="InterPro" id="IPR001876">
    <property type="entry name" value="Znf_RanBP2"/>
</dbReference>
<evidence type="ECO:0000256" key="4">
    <source>
        <dbReference type="PROSITE-ProRule" id="PRU00322"/>
    </source>
</evidence>
<comment type="caution">
    <text evidence="6">The sequence shown here is derived from an EMBL/GenBank/DDBJ whole genome shotgun (WGS) entry which is preliminary data.</text>
</comment>
<dbReference type="PROSITE" id="PS50199">
    <property type="entry name" value="ZF_RANBP2_2"/>
    <property type="match status" value="3"/>
</dbReference>
<evidence type="ECO:0000313" key="6">
    <source>
        <dbReference type="EMBL" id="CAG9330800.1"/>
    </source>
</evidence>
<sequence length="832" mass="97162">MSNYRKCEFCNESIYDFAYHQRTCRVKNKRASKDTDIPMQTKVYFRNKRGEDSAAVNTALYTLCYIKPLFQNIIKGYSGCREHQEGYVCLSCAMKRIFEEFSIKSNASGDQGVAYEVDVSDFYNEISNITDSVIGEKTPPFEVMFVITETLNILHHIYVQTDADENNPATTILCKETCPGHQVCDFRLKEIMKCQCLKTFSYTWNYSEFSYPTYILNIIEQLPAESSKLFFGVPKYRLMDHSASSSILPLLKKMPSFMRYQWESIDANECEDENCEIKISKRKAELISNPPQCFLSSIIWEKEKELDSVESLQVLSSIANNLALSEIFETPSRDNYQLSYLIFYREKSCILVIKRENDQWEFIEGNRKNIIVKWEKVIEEVLIKNLRLAGLAYVASEVGGGLELSQLKWLNLEKLAVEDKVYKEQHKGDVDLTEVKTNAKIINKPQQEVINYENLDKDEYVDLSEEIQKITNQDLEIVKPKETKNPFTNSVKTDYQDIIEKYGIAFEEEKKQNNLGMKNLTIGEMKKEDQFLELRRPKLEKETPKEKKWYLDDLREEEKKNSWKCPCGADNEESWEVCVKCNKIKEGSGGWACKFCTAINYNKYSNRCNVCFENQLAEQPLVNDYWNCTLCGTVNVSSYNLCSNCQELKTTDKWKCDTCSKVNYSWDKECISCSINQRMRLSNKAPLRREIIDFNCMSCKSKIKSDNYKYCWPCKRATDNCEHSEYPGNYICRDCQKQIWRCTKCRTENLPKKIECEKCMKSKQEERKEDIDVSSCSGCYKKPLYIKYCHKCLKMDISCTCPRTISKRYLCSSCRLKAEPEPVPVSRYKRFQ</sequence>
<reference evidence="6" key="1">
    <citation type="submission" date="2021-09" db="EMBL/GenBank/DDBJ databases">
        <authorList>
            <consortium name="AG Swart"/>
            <person name="Singh M."/>
            <person name="Singh A."/>
            <person name="Seah K."/>
            <person name="Emmerich C."/>
        </authorList>
    </citation>
    <scope>NUCLEOTIDE SEQUENCE</scope>
    <source>
        <strain evidence="6">ATCC30299</strain>
    </source>
</reference>
<dbReference type="Proteomes" id="UP001162131">
    <property type="component" value="Unassembled WGS sequence"/>
</dbReference>
<dbReference type="SMART" id="SM00547">
    <property type="entry name" value="ZnF_RBZ"/>
    <property type="match status" value="5"/>
</dbReference>
<dbReference type="GO" id="GO:0008270">
    <property type="term" value="F:zinc ion binding"/>
    <property type="evidence" value="ECO:0007669"/>
    <property type="project" value="UniProtKB-KW"/>
</dbReference>
<organism evidence="6 7">
    <name type="scientific">Blepharisma stoltei</name>
    <dbReference type="NCBI Taxonomy" id="1481888"/>
    <lineage>
        <taxon>Eukaryota</taxon>
        <taxon>Sar</taxon>
        <taxon>Alveolata</taxon>
        <taxon>Ciliophora</taxon>
        <taxon>Postciliodesmatophora</taxon>
        <taxon>Heterotrichea</taxon>
        <taxon>Heterotrichida</taxon>
        <taxon>Blepharismidae</taxon>
        <taxon>Blepharisma</taxon>
    </lineage>
</organism>
<feature type="domain" description="RanBP2-type" evidence="5">
    <location>
        <begin position="736"/>
        <end position="765"/>
    </location>
</feature>
<proteinExistence type="predicted"/>
<keyword evidence="7" id="KW-1185">Reference proteome</keyword>
<evidence type="ECO:0000256" key="3">
    <source>
        <dbReference type="ARBA" id="ARBA00022833"/>
    </source>
</evidence>
<evidence type="ECO:0000313" key="7">
    <source>
        <dbReference type="Proteomes" id="UP001162131"/>
    </source>
</evidence>
<dbReference type="AlphaFoldDB" id="A0AAU9K0V8"/>
<feature type="domain" description="RanBP2-type" evidence="5">
    <location>
        <begin position="622"/>
        <end position="651"/>
    </location>
</feature>